<comment type="similarity">
    <text evidence="1">Belongs to the metallo-beta-lactamase superfamily.</text>
</comment>
<keyword evidence="5" id="KW-0732">Signal</keyword>
<dbReference type="PANTHER" id="PTHR42978:SF6">
    <property type="entry name" value="QUORUM-QUENCHING LACTONASE YTNP-RELATED"/>
    <property type="match status" value="1"/>
</dbReference>
<sequence length="329" mass="34755">MENAMNKTRKLMMTLVAGAVLASAIAVPAAQAAAPMALAQAPGYYRMMVGTAEVTAISDGTVTIPLDQLLTNTTPAQVNALLARSHLAPQVETSINAYLVNTGTHLVLVDTGAGKLFGPGAGGRLQESLRAAGYAPEQVDAVLITHVHGDHSGGLTADGAALFPNATVYVNRHDADFWFDLANRPRAAENQRAGFDQAAEQFAPYRAMGKVKTFEGTAELLPGLSTRPAVGHTPGHTVYVLKSGGKELHFWGDLLHAKDVQFAAPDITIRFDVDSPAAARQRKAAFADAARRGYLVAAAHTPFPGIGYVRTAGMAFDWLPVPYTALTAR</sequence>
<name>A0A4P6L8V5_9BURK</name>
<evidence type="ECO:0000256" key="1">
    <source>
        <dbReference type="ARBA" id="ARBA00007749"/>
    </source>
</evidence>
<evidence type="ECO:0000313" key="8">
    <source>
        <dbReference type="Proteomes" id="UP000290637"/>
    </source>
</evidence>
<protein>
    <submittedName>
        <fullName evidence="7">MBL fold metallo-hydrolase</fullName>
    </submittedName>
</protein>
<evidence type="ECO:0000256" key="4">
    <source>
        <dbReference type="ARBA" id="ARBA00022833"/>
    </source>
</evidence>
<dbReference type="PANTHER" id="PTHR42978">
    <property type="entry name" value="QUORUM-QUENCHING LACTONASE YTNP-RELATED-RELATED"/>
    <property type="match status" value="1"/>
</dbReference>
<feature type="signal peptide" evidence="5">
    <location>
        <begin position="1"/>
        <end position="32"/>
    </location>
</feature>
<evidence type="ECO:0000256" key="2">
    <source>
        <dbReference type="ARBA" id="ARBA00022723"/>
    </source>
</evidence>
<dbReference type="InterPro" id="IPR051013">
    <property type="entry name" value="MBL_superfamily_lactonases"/>
</dbReference>
<dbReference type="OrthoDB" id="5443440at2"/>
<proteinExistence type="inferred from homology"/>
<dbReference type="EMBL" id="CP035913">
    <property type="protein sequence ID" value="QBE67438.1"/>
    <property type="molecule type" value="Genomic_DNA"/>
</dbReference>
<accession>A0A4P6L8V5</accession>
<dbReference type="AlphaFoldDB" id="A0A4P6L8V5"/>
<evidence type="ECO:0000256" key="5">
    <source>
        <dbReference type="SAM" id="SignalP"/>
    </source>
</evidence>
<organism evidence="7 8">
    <name type="scientific">Pseudoduganella lutea</name>
    <dbReference type="NCBI Taxonomy" id="321985"/>
    <lineage>
        <taxon>Bacteria</taxon>
        <taxon>Pseudomonadati</taxon>
        <taxon>Pseudomonadota</taxon>
        <taxon>Betaproteobacteria</taxon>
        <taxon>Burkholderiales</taxon>
        <taxon>Oxalobacteraceae</taxon>
        <taxon>Telluria group</taxon>
        <taxon>Pseudoduganella</taxon>
    </lineage>
</organism>
<dbReference type="SMART" id="SM00849">
    <property type="entry name" value="Lactamase_B"/>
    <property type="match status" value="1"/>
</dbReference>
<dbReference type="InterPro" id="IPR036866">
    <property type="entry name" value="RibonucZ/Hydroxyglut_hydro"/>
</dbReference>
<keyword evidence="8" id="KW-1185">Reference proteome</keyword>
<dbReference type="Pfam" id="PF00753">
    <property type="entry name" value="Lactamase_B"/>
    <property type="match status" value="1"/>
</dbReference>
<keyword evidence="2" id="KW-0479">Metal-binding</keyword>
<evidence type="ECO:0000313" key="7">
    <source>
        <dbReference type="EMBL" id="QBE67438.1"/>
    </source>
</evidence>
<gene>
    <name evidence="7" type="ORF">EWM63_22290</name>
</gene>
<dbReference type="Gene3D" id="3.60.15.10">
    <property type="entry name" value="Ribonuclease Z/Hydroxyacylglutathione hydrolase-like"/>
    <property type="match status" value="1"/>
</dbReference>
<dbReference type="SUPFAM" id="SSF56281">
    <property type="entry name" value="Metallo-hydrolase/oxidoreductase"/>
    <property type="match status" value="1"/>
</dbReference>
<dbReference type="Proteomes" id="UP000290637">
    <property type="component" value="Chromosome"/>
</dbReference>
<keyword evidence="3 7" id="KW-0378">Hydrolase</keyword>
<evidence type="ECO:0000259" key="6">
    <source>
        <dbReference type="SMART" id="SM00849"/>
    </source>
</evidence>
<reference evidence="7 8" key="1">
    <citation type="submission" date="2019-02" db="EMBL/GenBank/DDBJ databases">
        <title>Draft Genome Sequences of Six Type Strains of the Genus Massilia.</title>
        <authorList>
            <person name="Miess H."/>
            <person name="Frediansyhah A."/>
            <person name="Gross H."/>
        </authorList>
    </citation>
    <scope>NUCLEOTIDE SEQUENCE [LARGE SCALE GENOMIC DNA]</scope>
    <source>
        <strain evidence="7 8">DSM 17473</strain>
    </source>
</reference>
<feature type="domain" description="Metallo-beta-lactamase" evidence="6">
    <location>
        <begin position="94"/>
        <end position="300"/>
    </location>
</feature>
<dbReference type="GO" id="GO:0046872">
    <property type="term" value="F:metal ion binding"/>
    <property type="evidence" value="ECO:0007669"/>
    <property type="project" value="UniProtKB-KW"/>
</dbReference>
<evidence type="ECO:0000256" key="3">
    <source>
        <dbReference type="ARBA" id="ARBA00022801"/>
    </source>
</evidence>
<dbReference type="InterPro" id="IPR001279">
    <property type="entry name" value="Metallo-B-lactamas"/>
</dbReference>
<dbReference type="GO" id="GO:0016787">
    <property type="term" value="F:hydrolase activity"/>
    <property type="evidence" value="ECO:0007669"/>
    <property type="project" value="UniProtKB-KW"/>
</dbReference>
<keyword evidence="4" id="KW-0862">Zinc</keyword>
<feature type="chain" id="PRO_5020735807" evidence="5">
    <location>
        <begin position="33"/>
        <end position="329"/>
    </location>
</feature>
<dbReference type="KEGG" id="plue:EWM63_22290"/>
<dbReference type="CDD" id="cd07720">
    <property type="entry name" value="OPHC2-like_MBL-fold"/>
    <property type="match status" value="1"/>
</dbReference>